<dbReference type="RefSeq" id="WP_378072034.1">
    <property type="nucleotide sequence ID" value="NZ_JBHSBL010000027.1"/>
</dbReference>
<organism evidence="3 4">
    <name type="scientific">Actinoplanes subglobosus</name>
    <dbReference type="NCBI Taxonomy" id="1547892"/>
    <lineage>
        <taxon>Bacteria</taxon>
        <taxon>Bacillati</taxon>
        <taxon>Actinomycetota</taxon>
        <taxon>Actinomycetes</taxon>
        <taxon>Micromonosporales</taxon>
        <taxon>Micromonosporaceae</taxon>
        <taxon>Actinoplanes</taxon>
    </lineage>
</organism>
<dbReference type="InterPro" id="IPR027417">
    <property type="entry name" value="P-loop_NTPase"/>
</dbReference>
<evidence type="ECO:0000259" key="2">
    <source>
        <dbReference type="Pfam" id="PF13086"/>
    </source>
</evidence>
<accession>A0ABV8JB19</accession>
<evidence type="ECO:0000256" key="1">
    <source>
        <dbReference type="SAM" id="Coils"/>
    </source>
</evidence>
<dbReference type="Gene3D" id="3.40.50.300">
    <property type="entry name" value="P-loop containing nucleotide triphosphate hydrolases"/>
    <property type="match status" value="1"/>
</dbReference>
<feature type="coiled-coil region" evidence="1">
    <location>
        <begin position="200"/>
        <end position="270"/>
    </location>
</feature>
<dbReference type="Proteomes" id="UP001595867">
    <property type="component" value="Unassembled WGS sequence"/>
</dbReference>
<dbReference type="InterPro" id="IPR041677">
    <property type="entry name" value="DNA2/NAM7_AAA_11"/>
</dbReference>
<dbReference type="EMBL" id="JBHSBL010000027">
    <property type="protein sequence ID" value="MFC4071160.1"/>
    <property type="molecule type" value="Genomic_DNA"/>
</dbReference>
<keyword evidence="4" id="KW-1185">Reference proteome</keyword>
<name>A0ABV8JB19_9ACTN</name>
<evidence type="ECO:0000313" key="3">
    <source>
        <dbReference type="EMBL" id="MFC4071160.1"/>
    </source>
</evidence>
<evidence type="ECO:0000313" key="4">
    <source>
        <dbReference type="Proteomes" id="UP001595867"/>
    </source>
</evidence>
<dbReference type="InterPro" id="IPR045055">
    <property type="entry name" value="DNA2/NAM7-like"/>
</dbReference>
<dbReference type="PANTHER" id="PTHR10887">
    <property type="entry name" value="DNA2/NAM7 HELICASE FAMILY"/>
    <property type="match status" value="1"/>
</dbReference>
<keyword evidence="1" id="KW-0175">Coiled coil</keyword>
<proteinExistence type="predicted"/>
<protein>
    <submittedName>
        <fullName evidence="3">AAA domain-containing protein</fullName>
    </submittedName>
</protein>
<dbReference type="SUPFAM" id="SSF52540">
    <property type="entry name" value="P-loop containing nucleoside triphosphate hydrolases"/>
    <property type="match status" value="1"/>
</dbReference>
<gene>
    <name evidence="3" type="ORF">ACFO0C_40040</name>
</gene>
<dbReference type="Pfam" id="PF13086">
    <property type="entry name" value="AAA_11"/>
    <property type="match status" value="1"/>
</dbReference>
<sequence>MASTLVDLEHASYRNEGFCAALELAVAAGRELGPEPGVRDAGLDERIQRDAILRLRSGATVNPGLLPLLAEGRFAEIGDDRAETDEVSRALAVPDVFCLVAPPGTVRTLTVLEIVREAAERGERVLLAAPAAPAVDAVLSRLPPGATVIRADQPGAGPGSLTAAAAGVQQRVLSRSQAGARSLEPWFGEPSPALGWLRRLTAALGEAADARERADRAEAHRVATTEAAQDRLGAASRECARARDIAETAAAEAADQVEQLTSALRRAEAARLRRWRARGLRRRLGEAIRFAAAARSRSFQTHAAYEESARRSAEEVRQDSAVRMAADRAAFAEVAAQRALESAERSAHQLARLLDGVLESPGWSADPEGLAGLAARCHELEPVLRARAGLLREWRQRAARPAQQLHAELLRYADVVATSCLGAGRPEYGDLEFDLLILQDAARVPVPAALVPLVRARRAVLVGETGRPPLRDPEVARAWVAARCPAGADAGELTALLTGSVFERVAARAPARNRAVKGW</sequence>
<comment type="caution">
    <text evidence="3">The sequence shown here is derived from an EMBL/GenBank/DDBJ whole genome shotgun (WGS) entry which is preliminary data.</text>
</comment>
<reference evidence="4" key="1">
    <citation type="journal article" date="2019" name="Int. J. Syst. Evol. Microbiol.">
        <title>The Global Catalogue of Microorganisms (GCM) 10K type strain sequencing project: providing services to taxonomists for standard genome sequencing and annotation.</title>
        <authorList>
            <consortium name="The Broad Institute Genomics Platform"/>
            <consortium name="The Broad Institute Genome Sequencing Center for Infectious Disease"/>
            <person name="Wu L."/>
            <person name="Ma J."/>
        </authorList>
    </citation>
    <scope>NUCLEOTIDE SEQUENCE [LARGE SCALE GENOMIC DNA]</scope>
    <source>
        <strain evidence="4">TBRC 5832</strain>
    </source>
</reference>
<feature type="domain" description="DNA2/NAM7 helicase helicase" evidence="2">
    <location>
        <begin position="85"/>
        <end position="463"/>
    </location>
</feature>
<dbReference type="PANTHER" id="PTHR10887:SF495">
    <property type="entry name" value="HELICASE SENATAXIN ISOFORM X1-RELATED"/>
    <property type="match status" value="1"/>
</dbReference>